<dbReference type="Proteomes" id="UP000537718">
    <property type="component" value="Unassembled WGS sequence"/>
</dbReference>
<name>A0A7W9DIT1_9SPHI</name>
<comment type="caution">
    <text evidence="1">The sequence shown here is derived from an EMBL/GenBank/DDBJ whole genome shotgun (WGS) entry which is preliminary data.</text>
</comment>
<dbReference type="AlphaFoldDB" id="A0A7W9DIT1"/>
<sequence>MNLFKVYFSEGKAHSPAMMEIKNFHVDRICTKTGELKWLIVFAENKEQAIELAEKGYESIGISRYKSKNSSLKVNLGDSVA</sequence>
<evidence type="ECO:0000313" key="1">
    <source>
        <dbReference type="EMBL" id="MBB5620452.1"/>
    </source>
</evidence>
<gene>
    <name evidence="1" type="ORF">HDE69_001501</name>
</gene>
<proteinExistence type="predicted"/>
<organism evidence="1 2">
    <name type="scientific">Pedobacter cryoconitis</name>
    <dbReference type="NCBI Taxonomy" id="188932"/>
    <lineage>
        <taxon>Bacteria</taxon>
        <taxon>Pseudomonadati</taxon>
        <taxon>Bacteroidota</taxon>
        <taxon>Sphingobacteriia</taxon>
        <taxon>Sphingobacteriales</taxon>
        <taxon>Sphingobacteriaceae</taxon>
        <taxon>Pedobacter</taxon>
    </lineage>
</organism>
<reference evidence="1 2" key="1">
    <citation type="submission" date="2020-08" db="EMBL/GenBank/DDBJ databases">
        <title>Genomic Encyclopedia of Type Strains, Phase IV (KMG-V): Genome sequencing to study the core and pangenomes of soil and plant-associated prokaryotes.</title>
        <authorList>
            <person name="Whitman W."/>
        </authorList>
    </citation>
    <scope>NUCLEOTIDE SEQUENCE [LARGE SCALE GENOMIC DNA]</scope>
    <source>
        <strain evidence="1 2">MP7CTX6</strain>
    </source>
</reference>
<evidence type="ECO:0000313" key="2">
    <source>
        <dbReference type="Proteomes" id="UP000537718"/>
    </source>
</evidence>
<protein>
    <submittedName>
        <fullName evidence="1">Uncharacterized protein</fullName>
    </submittedName>
</protein>
<accession>A0A7W9DIT1</accession>
<dbReference type="EMBL" id="JACHCF010000003">
    <property type="protein sequence ID" value="MBB5620452.1"/>
    <property type="molecule type" value="Genomic_DNA"/>
</dbReference>
<dbReference type="RefSeq" id="WP_183866478.1">
    <property type="nucleotide sequence ID" value="NZ_JACHCF010000003.1"/>
</dbReference>